<dbReference type="GO" id="GO:0005777">
    <property type="term" value="C:peroxisome"/>
    <property type="evidence" value="ECO:0007669"/>
    <property type="project" value="TreeGrafter"/>
</dbReference>
<dbReference type="PANTHER" id="PTHR13078:SF56">
    <property type="entry name" value="PEROXISOMAL MULTIFUNCTIONAL ENZYME TYPE 2"/>
    <property type="match status" value="1"/>
</dbReference>
<feature type="domain" description="MaoC-like" evidence="1">
    <location>
        <begin position="177"/>
        <end position="281"/>
    </location>
</feature>
<dbReference type="PANTHER" id="PTHR13078">
    <property type="entry name" value="PEROXISOMAL MULTIFUNCTIONAL ENZYME TYPE 2-RELATED"/>
    <property type="match status" value="1"/>
</dbReference>
<dbReference type="GO" id="GO:0044594">
    <property type="term" value="F:17-beta-hydroxysteroid dehydrogenase (NAD+) activity"/>
    <property type="evidence" value="ECO:0007669"/>
    <property type="project" value="TreeGrafter"/>
</dbReference>
<evidence type="ECO:0000313" key="3">
    <source>
        <dbReference type="EMBL" id="AZL94679.1"/>
    </source>
</evidence>
<sequence>MAQPSKVQPGLLIGHCFPDQIKNYTFRDVILYALGVGASRDPMNQDELRYTYENMDGFQTVPTFGTTMPNLSNIFENLLEAPGMPEFNPMMLLHGHHKITFHSPYPVEGGSVCTKTIVRDILDKKSGALLVLTIESQDTNTNTVLCTNECSLFIRGIGNFGGRNRPIQPDTQTISPPTRAPNWQFQKKTTANQAIHYRLCGDYNPIHIDPNMAAIGGFDRPILHGLCTLGITCFGIVREILQDIASEMISIEGRFTAAVIPGEVLTINVWKQNPKLLLFETLKENGKVCISQGMVQLKNAATSSKM</sequence>
<dbReference type="InterPro" id="IPR002539">
    <property type="entry name" value="MaoC-like_dom"/>
</dbReference>
<name>A0A3Q8UC21_9APIC</name>
<dbReference type="InterPro" id="IPR054357">
    <property type="entry name" value="MFE-2_N"/>
</dbReference>
<dbReference type="EMBL" id="MK265944">
    <property type="protein sequence ID" value="AZL94679.1"/>
    <property type="molecule type" value="mRNA"/>
</dbReference>
<dbReference type="SUPFAM" id="SSF54637">
    <property type="entry name" value="Thioesterase/thiol ester dehydrase-isomerase"/>
    <property type="match status" value="2"/>
</dbReference>
<dbReference type="EMBL" id="MK266233">
    <property type="protein sequence ID" value="AZL94680.1"/>
    <property type="molecule type" value="mRNA"/>
</dbReference>
<dbReference type="GO" id="GO:0006635">
    <property type="term" value="P:fatty acid beta-oxidation"/>
    <property type="evidence" value="ECO:0007669"/>
    <property type="project" value="TreeGrafter"/>
</dbReference>
<accession>A0A3Q8UC21</accession>
<dbReference type="Pfam" id="PF01575">
    <property type="entry name" value="MaoC_dehydratas"/>
    <property type="match status" value="1"/>
</dbReference>
<dbReference type="Gene3D" id="3.10.129.10">
    <property type="entry name" value="Hotdog Thioesterase"/>
    <property type="match status" value="1"/>
</dbReference>
<evidence type="ECO:0000313" key="4">
    <source>
        <dbReference type="EMBL" id="AZL94680.1"/>
    </source>
</evidence>
<dbReference type="InterPro" id="IPR029069">
    <property type="entry name" value="HotDog_dom_sf"/>
</dbReference>
<dbReference type="Pfam" id="PF22622">
    <property type="entry name" value="MFE-2_hydrat-2_N"/>
    <property type="match status" value="1"/>
</dbReference>
<dbReference type="GO" id="GO:0004300">
    <property type="term" value="F:enoyl-CoA hydratase activity"/>
    <property type="evidence" value="ECO:0007669"/>
    <property type="project" value="TreeGrafter"/>
</dbReference>
<evidence type="ECO:0000259" key="2">
    <source>
        <dbReference type="Pfam" id="PF22622"/>
    </source>
</evidence>
<reference evidence="4" key="1">
    <citation type="journal article" date="2018" name="Genome Biol. Evol.">
        <title>Nephromyces encodes a urate metabolism pathway and predicted peroxisomes, demonstrating these are not ancient losses of apicomplexans.</title>
        <authorList>
            <person name="Paight C."/>
            <person name="Slamovits C.H."/>
            <person name="Saffo M.B."/>
            <person name="Lane C.E."/>
        </authorList>
    </citation>
    <scope>NUCLEOTIDE SEQUENCE</scope>
    <source>
        <strain evidence="3">Neph175</strain>
        <strain evidence="4">Neph464</strain>
    </source>
</reference>
<organism evidence="4">
    <name type="scientific">Nephromyces sp. MMRI</name>
    <dbReference type="NCBI Taxonomy" id="2496275"/>
    <lineage>
        <taxon>Eukaryota</taxon>
        <taxon>Sar</taxon>
        <taxon>Alveolata</taxon>
        <taxon>Apicomplexa</taxon>
        <taxon>Aconoidasida</taxon>
        <taxon>Nephromycida</taxon>
        <taxon>Nephromyces</taxon>
    </lineage>
</organism>
<dbReference type="AlphaFoldDB" id="A0A3Q8UC21"/>
<protein>
    <submittedName>
        <fullName evidence="4">Enoyl-CoA hydratase 2</fullName>
    </submittedName>
</protein>
<dbReference type="GO" id="GO:0003857">
    <property type="term" value="F:(3S)-3-hydroxyacyl-CoA dehydrogenase (NAD+) activity"/>
    <property type="evidence" value="ECO:0007669"/>
    <property type="project" value="TreeGrafter"/>
</dbReference>
<proteinExistence type="evidence at transcript level"/>
<evidence type="ECO:0000259" key="1">
    <source>
        <dbReference type="Pfam" id="PF01575"/>
    </source>
</evidence>
<feature type="domain" description="Peroxisomal multifunctional enzyme type 2-like N-terminal" evidence="2">
    <location>
        <begin position="23"/>
        <end position="156"/>
    </location>
</feature>